<dbReference type="OrthoDB" id="6481260at2759"/>
<name>B7P2B6_IXOSC</name>
<dbReference type="VEuPathDB" id="VectorBase:ISCW000660"/>
<dbReference type="EMBL" id="ABJB010761338">
    <property type="status" value="NOT_ANNOTATED_CDS"/>
    <property type="molecule type" value="Genomic_DNA"/>
</dbReference>
<sequence>MRVYQAMIKHIDSLGTAMADKLSHVRSESAELEPARRIQVQLYADTAEASASQLRRVAMSCASCALLDMAEPDVTVPAGLSEQYLFCRIVSACLKLRDSWWKSELYLSKHFLRFLNRCQVDHFPPS</sequence>
<organism>
    <name type="scientific">Ixodes scapularis</name>
    <name type="common">Black-legged tick</name>
    <name type="synonym">Deer tick</name>
    <dbReference type="NCBI Taxonomy" id="6945"/>
    <lineage>
        <taxon>Eukaryota</taxon>
        <taxon>Metazoa</taxon>
        <taxon>Ecdysozoa</taxon>
        <taxon>Arthropoda</taxon>
        <taxon>Chelicerata</taxon>
        <taxon>Arachnida</taxon>
        <taxon>Acari</taxon>
        <taxon>Parasitiformes</taxon>
        <taxon>Ixodida</taxon>
        <taxon>Ixodoidea</taxon>
        <taxon>Ixodidae</taxon>
        <taxon>Ixodinae</taxon>
        <taxon>Ixodes</taxon>
    </lineage>
</organism>
<keyword evidence="3" id="KW-1185">Reference proteome</keyword>
<evidence type="ECO:0000313" key="2">
    <source>
        <dbReference type="EnsemblMetazoa" id="ISCW000660-PA"/>
    </source>
</evidence>
<dbReference type="Proteomes" id="UP000001555">
    <property type="component" value="Unassembled WGS sequence"/>
</dbReference>
<dbReference type="HOGENOM" id="CLU_1983992_0_0_1"/>
<evidence type="ECO:0000313" key="3">
    <source>
        <dbReference type="Proteomes" id="UP000001555"/>
    </source>
</evidence>
<dbReference type="PaxDb" id="6945-B7P2B6"/>
<dbReference type="AlphaFoldDB" id="B7P2B6"/>
<dbReference type="EMBL" id="DS621436">
    <property type="protein sequence ID" value="EEC00738.1"/>
    <property type="molecule type" value="Genomic_DNA"/>
</dbReference>
<dbReference type="VEuPathDB" id="VectorBase:ISCP_020731"/>
<reference evidence="2" key="2">
    <citation type="submission" date="2020-05" db="UniProtKB">
        <authorList>
            <consortium name="EnsemblMetazoa"/>
        </authorList>
    </citation>
    <scope>IDENTIFICATION</scope>
    <source>
        <strain evidence="2">wikel</strain>
    </source>
</reference>
<accession>B7P2B6</accession>
<gene>
    <name evidence="1" type="ORF">IscW_ISCW000660</name>
</gene>
<evidence type="ECO:0000313" key="1">
    <source>
        <dbReference type="EMBL" id="EEC00738.1"/>
    </source>
</evidence>
<proteinExistence type="predicted"/>
<dbReference type="EnsemblMetazoa" id="ISCW000660-RA">
    <property type="protein sequence ID" value="ISCW000660-PA"/>
    <property type="gene ID" value="ISCW000660"/>
</dbReference>
<dbReference type="VEuPathDB" id="VectorBase:ISCI000660"/>
<dbReference type="InParanoid" id="B7P2B6"/>
<protein>
    <submittedName>
        <fullName evidence="1 2">Uncharacterized protein</fullName>
    </submittedName>
</protein>
<reference evidence="1 3" key="1">
    <citation type="submission" date="2008-03" db="EMBL/GenBank/DDBJ databases">
        <title>Annotation of Ixodes scapularis.</title>
        <authorList>
            <consortium name="Ixodes scapularis Genome Project Consortium"/>
            <person name="Caler E."/>
            <person name="Hannick L.I."/>
            <person name="Bidwell S."/>
            <person name="Joardar V."/>
            <person name="Thiagarajan M."/>
            <person name="Amedeo P."/>
            <person name="Galinsky K.J."/>
            <person name="Schobel S."/>
            <person name="Inman J."/>
            <person name="Hostetler J."/>
            <person name="Miller J."/>
            <person name="Hammond M."/>
            <person name="Megy K."/>
            <person name="Lawson D."/>
            <person name="Kodira C."/>
            <person name="Sutton G."/>
            <person name="Meyer J."/>
            <person name="Hill C.A."/>
            <person name="Birren B."/>
            <person name="Nene V."/>
            <person name="Collins F."/>
            <person name="Alarcon-Chaidez F."/>
            <person name="Wikel S."/>
            <person name="Strausberg R."/>
        </authorList>
    </citation>
    <scope>NUCLEOTIDE SEQUENCE [LARGE SCALE GENOMIC DNA]</scope>
    <source>
        <strain evidence="3">Wikel</strain>
        <strain evidence="1">Wikel colony</strain>
    </source>
</reference>